<dbReference type="Pfam" id="PF00734">
    <property type="entry name" value="CBM_1"/>
    <property type="match status" value="1"/>
</dbReference>
<dbReference type="EMBL" id="CAXAMN010023851">
    <property type="protein sequence ID" value="CAK9081528.1"/>
    <property type="molecule type" value="Genomic_DNA"/>
</dbReference>
<dbReference type="InterPro" id="IPR029071">
    <property type="entry name" value="Ubiquitin-like_domsf"/>
</dbReference>
<dbReference type="InterPro" id="IPR035971">
    <property type="entry name" value="CBD_sf"/>
</dbReference>
<dbReference type="Pfam" id="PF24842">
    <property type="entry name" value="UFD1_N2"/>
    <property type="match status" value="1"/>
</dbReference>
<evidence type="ECO:0000313" key="9">
    <source>
        <dbReference type="EMBL" id="CAK9081528.1"/>
    </source>
</evidence>
<evidence type="ECO:0000259" key="8">
    <source>
        <dbReference type="PROSITE" id="PS51164"/>
    </source>
</evidence>
<dbReference type="Gene3D" id="2.40.40.50">
    <property type="entry name" value="Ubiquitin fusion degradation protein UFD1, N-terminal domain"/>
    <property type="match status" value="1"/>
</dbReference>
<dbReference type="InterPro" id="IPR000254">
    <property type="entry name" value="CBD"/>
</dbReference>
<dbReference type="Gene3D" id="3.10.110.10">
    <property type="entry name" value="Ubiquitin Conjugating Enzyme"/>
    <property type="match status" value="1"/>
</dbReference>
<feature type="region of interest" description="Disordered" evidence="4">
    <location>
        <begin position="1460"/>
        <end position="1500"/>
    </location>
</feature>
<dbReference type="InterPro" id="IPR000608">
    <property type="entry name" value="UBC"/>
</dbReference>
<comment type="similarity">
    <text evidence="1">Belongs to the UFD1 family.</text>
</comment>
<dbReference type="SMART" id="SM00236">
    <property type="entry name" value="fCBD"/>
    <property type="match status" value="1"/>
</dbReference>
<feature type="domain" description="WWE" evidence="7">
    <location>
        <begin position="791"/>
        <end position="867"/>
    </location>
</feature>
<dbReference type="InterPro" id="IPR016135">
    <property type="entry name" value="UBQ-conjugating_enzyme/RWD"/>
</dbReference>
<dbReference type="Proteomes" id="UP001642484">
    <property type="component" value="Unassembled WGS sequence"/>
</dbReference>
<evidence type="ECO:0000256" key="4">
    <source>
        <dbReference type="SAM" id="MobiDB-lite"/>
    </source>
</evidence>
<dbReference type="Pfam" id="PF03152">
    <property type="entry name" value="UFD1_N1"/>
    <property type="match status" value="1"/>
</dbReference>
<dbReference type="InterPro" id="IPR055417">
    <property type="entry name" value="UFD1_N1"/>
</dbReference>
<dbReference type="SUPFAM" id="SSF117839">
    <property type="entry name" value="WWE domain"/>
    <property type="match status" value="1"/>
</dbReference>
<feature type="region of interest" description="Disordered" evidence="4">
    <location>
        <begin position="296"/>
        <end position="318"/>
    </location>
</feature>
<evidence type="ECO:0000256" key="5">
    <source>
        <dbReference type="SAM" id="SignalP"/>
    </source>
</evidence>
<evidence type="ECO:0000313" key="10">
    <source>
        <dbReference type="Proteomes" id="UP001642484"/>
    </source>
</evidence>
<dbReference type="PANTHER" id="PTHR12555">
    <property type="entry name" value="UBIQUITIN FUSION DEGRADATON PROTEIN 1"/>
    <property type="match status" value="1"/>
</dbReference>
<feature type="domain" description="UBC core" evidence="6">
    <location>
        <begin position="880"/>
        <end position="1060"/>
    </location>
</feature>
<feature type="region of interest" description="Disordered" evidence="4">
    <location>
        <begin position="713"/>
        <end position="734"/>
    </location>
</feature>
<organism evidence="9 10">
    <name type="scientific">Durusdinium trenchii</name>
    <dbReference type="NCBI Taxonomy" id="1381693"/>
    <lineage>
        <taxon>Eukaryota</taxon>
        <taxon>Sar</taxon>
        <taxon>Alveolata</taxon>
        <taxon>Dinophyceae</taxon>
        <taxon>Suessiales</taxon>
        <taxon>Symbiodiniaceae</taxon>
        <taxon>Durusdinium</taxon>
    </lineage>
</organism>
<dbReference type="SUPFAM" id="SSF54495">
    <property type="entry name" value="UBC-like"/>
    <property type="match status" value="1"/>
</dbReference>
<dbReference type="PROSITE" id="PS50127">
    <property type="entry name" value="UBC_2"/>
    <property type="match status" value="1"/>
</dbReference>
<proteinExistence type="inferred from homology"/>
<evidence type="ECO:0000256" key="2">
    <source>
        <dbReference type="ARBA" id="ARBA00022729"/>
    </source>
</evidence>
<accession>A0ABP0Q104</accession>
<feature type="region of interest" description="Disordered" evidence="4">
    <location>
        <begin position="762"/>
        <end position="804"/>
    </location>
</feature>
<dbReference type="CDD" id="cd23802">
    <property type="entry name" value="UBCc_UBE2Q"/>
    <property type="match status" value="1"/>
</dbReference>
<dbReference type="Gene3D" id="3.30.720.50">
    <property type="match status" value="1"/>
</dbReference>
<dbReference type="PROSITE" id="PS00562">
    <property type="entry name" value="CBM1_1"/>
    <property type="match status" value="1"/>
</dbReference>
<feature type="chain" id="PRO_5046059854" evidence="5">
    <location>
        <begin position="19"/>
        <end position="1542"/>
    </location>
</feature>
<dbReference type="InterPro" id="IPR004302">
    <property type="entry name" value="Cellulose/chitin-bd_N"/>
</dbReference>
<comment type="caution">
    <text evidence="9">The sequence shown here is derived from an EMBL/GenBank/DDBJ whole genome shotgun (WGS) entry which is preliminary data.</text>
</comment>
<dbReference type="Pfam" id="PF03067">
    <property type="entry name" value="LPMO_10"/>
    <property type="match status" value="1"/>
</dbReference>
<feature type="compositionally biased region" description="Basic and acidic residues" evidence="4">
    <location>
        <begin position="714"/>
        <end position="734"/>
    </location>
</feature>
<dbReference type="PROSITE" id="PS51164">
    <property type="entry name" value="CBM1_2"/>
    <property type="match status" value="1"/>
</dbReference>
<feature type="signal peptide" evidence="5">
    <location>
        <begin position="1"/>
        <end position="18"/>
    </location>
</feature>
<name>A0ABP0Q104_9DINO</name>
<dbReference type="Pfam" id="PF02825">
    <property type="entry name" value="WWE"/>
    <property type="match status" value="1"/>
</dbReference>
<dbReference type="PROSITE" id="PS50918">
    <property type="entry name" value="WWE"/>
    <property type="match status" value="1"/>
</dbReference>
<sequence>MFACSLLFVWATSSIADGHSYLAQPASRNLLANLDGEETCPHCLQSGGPDNVQERGQGMWPTRLAPESHGLCGDPVQGKSNPPTFKDETYLKKGPITATYRAGEIVEFQIAVSTHHMGHYEFRICDKALDVKTLSSAAEGQACLDQWLLERAEPSADCEVNDPRGDCQPIDPKHPERWYLPPAGSQTPVAGADWKDTMASTYPSSHEVHVMRYKIPDNLSCEACTLQWYWSTGNSCLYDFDYVNYFKEFAKLGWDADAWHSQILASWRSCENSCCNAEKFGEEFWNCADIAVLPGSTGSSTSSVEASTATTTTTSTSTTTTTTTTVSIITDDEFNPVDGGEGRACRGAHPADNAAAYYTVVAVSSLEDCKAECSKVPVCRGVEFSGQRCEIWSRPEGIEASIPLAGFTCLRYGSYTTTTLPQMGTFEPVDGGEDRACRGANVNDNLPSHYTVLHDIGSLDRCKVECAKVTSCAGIEFSGSRCEVWTRKEGIEATKVLKGFQCLRYMPPVATTTTTTKPDGFGCSAAWGACGGRNWNGANCCVDGYTCVEESVWYWQCRPTESASLVEVPGLQRRALAETETTPQLQVEELPRYHNASRRLAACAKQQGVMVLDGVGVEACTGLTSEYGDVLFTWIALGLNEAVFNVDNAINSQLAGRLFQVITRIRKEYQAGHFYAADRGHYLAFLGTLQNQPCFSARQSALLRQWIAEALQPGRERDDARNSGERPNWKKLRQLEETSQALSRELQKLKTLQKAVQTFASFEMPGRKTSPSPPKTSPPVPRSEVARKGAEDSKPVERKKAEEPGYQVQTDFGWTRYDATAQEQIRSAASKGRPDCEIFAQGQYYKVDLKRMVQINPSTGNERTVRLAGLPQPAPEMPKLNFKRLLVEFKQVEAAIAAGEAAPWLLRCEPVEDNLMEWEVDMSFPAESDLQKSLENLAASMFDTRLNRLTLCVRFTVEFPLSPPEVWLRRPRMRYREGKTGPVTFGGRVCSLLLASAGWQPATSMLSVFKEVQQSLLESEIEANTMVHVKKEYPKASIQLERLNTELFHTVNGFCREGMTALSPEAAQPFLGDLKRLEVTDKIGLPLSYANSIYQRAELGADLVLPMIFEIKTLLGRKSHCAIFEFFDGLPEMHVLIPKWVMEDLAIDEREPVRVRGVELDLVTSVKVQPHSVDFYHAVRDSGREVRELLTESLARFSTLTEDTAVPIEVNEKFFQVQVLSVEPHGAVRIIDMDVQHHFEFKVEFEPAPDLEDEAATKEYQDRVLNSIKLRRERSAAGRQEMEQKRLEARRKRYQDLLQKVSTEETPAGGADGTVEIALRMPDGSQVKGKYSEGLSVQHLLRAALESKWAQTALPWGLYLRMAFPKKVLKEDDLITKDFHRSALSVQEEQAPEKDEELFAVLWDAPMKRPKRGEPEALAPLPVPERDEATLMARTQRAFEMQRFLRAGFSLEEAEEKFQAGEILPPTAASRRPVPKPPGGPGSPKRPQLKRSLSEEEERMKRVEEVMSFTGVERSAAEKALEETQWITDLAVNHVLDGLVAD</sequence>
<feature type="compositionally biased region" description="Pro residues" evidence="4">
    <location>
        <begin position="771"/>
        <end position="781"/>
    </location>
</feature>
<keyword evidence="10" id="KW-1185">Reference proteome</keyword>
<dbReference type="InterPro" id="IPR004170">
    <property type="entry name" value="WWE_dom"/>
</dbReference>
<evidence type="ECO:0000259" key="7">
    <source>
        <dbReference type="PROSITE" id="PS50918"/>
    </source>
</evidence>
<keyword evidence="2 5" id="KW-0732">Signal</keyword>
<evidence type="ECO:0000259" key="6">
    <source>
        <dbReference type="PROSITE" id="PS50127"/>
    </source>
</evidence>
<feature type="compositionally biased region" description="Basic and acidic residues" evidence="4">
    <location>
        <begin position="784"/>
        <end position="803"/>
    </location>
</feature>
<protein>
    <submittedName>
        <fullName evidence="9">Uncharacterized protein</fullName>
    </submittedName>
</protein>
<dbReference type="InterPro" id="IPR004854">
    <property type="entry name" value="Ufd1-like"/>
</dbReference>
<dbReference type="InterPro" id="IPR055418">
    <property type="entry name" value="UFD1_N2"/>
</dbReference>
<feature type="domain" description="CBM1" evidence="8">
    <location>
        <begin position="522"/>
        <end position="558"/>
    </location>
</feature>
<evidence type="ECO:0000256" key="3">
    <source>
        <dbReference type="ARBA" id="ARBA00022786"/>
    </source>
</evidence>
<dbReference type="InterPro" id="IPR042299">
    <property type="entry name" value="Ufd1-like_Nn"/>
</dbReference>
<gene>
    <name evidence="9" type="ORF">CCMP2556_LOCUS39884</name>
</gene>
<dbReference type="InterPro" id="IPR037197">
    <property type="entry name" value="WWE_dom_sf"/>
</dbReference>
<reference evidence="9 10" key="1">
    <citation type="submission" date="2024-02" db="EMBL/GenBank/DDBJ databases">
        <authorList>
            <person name="Chen Y."/>
            <person name="Shah S."/>
            <person name="Dougan E. K."/>
            <person name="Thang M."/>
            <person name="Chan C."/>
        </authorList>
    </citation>
    <scope>NUCLEOTIDE SEQUENCE [LARGE SCALE GENOMIC DNA]</scope>
</reference>
<dbReference type="PANTHER" id="PTHR12555:SF13">
    <property type="entry name" value="UBIQUITIN RECOGNITION FACTOR IN ER-ASSOCIATED DEGRADATION PROTEIN 1"/>
    <property type="match status" value="1"/>
</dbReference>
<keyword evidence="3" id="KW-0833">Ubl conjugation pathway</keyword>
<evidence type="ECO:0000256" key="1">
    <source>
        <dbReference type="ARBA" id="ARBA00006043"/>
    </source>
</evidence>
<dbReference type="SUPFAM" id="SSF57180">
    <property type="entry name" value="Cellulose-binding domain"/>
    <property type="match status" value="1"/>
</dbReference>
<dbReference type="SUPFAM" id="SSF54236">
    <property type="entry name" value="Ubiquitin-like"/>
    <property type="match status" value="1"/>
</dbReference>
<dbReference type="Gene3D" id="3.10.330.10">
    <property type="match status" value="1"/>
</dbReference>